<protein>
    <submittedName>
        <fullName evidence="3">Uncharacterized protein</fullName>
    </submittedName>
</protein>
<proteinExistence type="predicted"/>
<feature type="region of interest" description="Disordered" evidence="1">
    <location>
        <begin position="187"/>
        <end position="210"/>
    </location>
</feature>
<keyword evidence="2" id="KW-0472">Membrane</keyword>
<comment type="caution">
    <text evidence="3">The sequence shown here is derived from an EMBL/GenBank/DDBJ whole genome shotgun (WGS) entry which is preliminary data.</text>
</comment>
<evidence type="ECO:0000313" key="3">
    <source>
        <dbReference type="EMBL" id="MFD0986088.1"/>
    </source>
</evidence>
<keyword evidence="2" id="KW-0812">Transmembrane</keyword>
<feature type="transmembrane region" description="Helical" evidence="2">
    <location>
        <begin position="125"/>
        <end position="146"/>
    </location>
</feature>
<feature type="transmembrane region" description="Helical" evidence="2">
    <location>
        <begin position="101"/>
        <end position="118"/>
    </location>
</feature>
<reference evidence="4" key="1">
    <citation type="journal article" date="2019" name="Int. J. Syst. Evol. Microbiol.">
        <title>The Global Catalogue of Microorganisms (GCM) 10K type strain sequencing project: providing services to taxonomists for standard genome sequencing and annotation.</title>
        <authorList>
            <consortium name="The Broad Institute Genomics Platform"/>
            <consortium name="The Broad Institute Genome Sequencing Center for Infectious Disease"/>
            <person name="Wu L."/>
            <person name="Ma J."/>
        </authorList>
    </citation>
    <scope>NUCLEOTIDE SEQUENCE [LARGE SCALE GENOMIC DNA]</scope>
    <source>
        <strain evidence="4">CCUG 61697</strain>
    </source>
</reference>
<dbReference type="Proteomes" id="UP001597102">
    <property type="component" value="Unassembled WGS sequence"/>
</dbReference>
<keyword evidence="2" id="KW-1133">Transmembrane helix</keyword>
<sequence>MSTEKTSGANFWDKPKSWASTLGSGMSVSRTASPTMMKANVYFVLIVVALLLYCLPLLLIALHYFSYGTEGTPLDPVEDTVQWFVKFATNPDQPGGTFHNILMPLITFIAATSFATAASAGRTLVLSLLILGFIFLAIFMDVAFQVNFTGDASKLAPFFSQISETLTTYLMLILGLQAATVVGPDYQQMVKPKPPPTGGAKPKPTRTGGK</sequence>
<feature type="transmembrane region" description="Helical" evidence="2">
    <location>
        <begin position="166"/>
        <end position="183"/>
    </location>
</feature>
<feature type="compositionally biased region" description="Low complexity" evidence="1">
    <location>
        <begin position="198"/>
        <end position="210"/>
    </location>
</feature>
<evidence type="ECO:0000256" key="2">
    <source>
        <dbReference type="SAM" id="Phobius"/>
    </source>
</evidence>
<evidence type="ECO:0000313" key="4">
    <source>
        <dbReference type="Proteomes" id="UP001597102"/>
    </source>
</evidence>
<keyword evidence="4" id="KW-1185">Reference proteome</keyword>
<dbReference type="EMBL" id="JBHTJO010000001">
    <property type="protein sequence ID" value="MFD0986088.1"/>
    <property type="molecule type" value="Genomic_DNA"/>
</dbReference>
<feature type="transmembrane region" description="Helical" evidence="2">
    <location>
        <begin position="39"/>
        <end position="65"/>
    </location>
</feature>
<accession>A0ABW3J8K3</accession>
<gene>
    <name evidence="3" type="ORF">ACFQ2F_03130</name>
</gene>
<organism evidence="3 4">
    <name type="scientific">Methyloligella solikamskensis</name>
    <dbReference type="NCBI Taxonomy" id="1177756"/>
    <lineage>
        <taxon>Bacteria</taxon>
        <taxon>Pseudomonadati</taxon>
        <taxon>Pseudomonadota</taxon>
        <taxon>Alphaproteobacteria</taxon>
        <taxon>Hyphomicrobiales</taxon>
        <taxon>Hyphomicrobiaceae</taxon>
        <taxon>Methyloligella</taxon>
    </lineage>
</organism>
<evidence type="ECO:0000256" key="1">
    <source>
        <dbReference type="SAM" id="MobiDB-lite"/>
    </source>
</evidence>
<dbReference type="RefSeq" id="WP_379085559.1">
    <property type="nucleotide sequence ID" value="NZ_JBHTJO010000001.1"/>
</dbReference>
<name>A0ABW3J8K3_9HYPH</name>